<dbReference type="Proteomes" id="UP001341297">
    <property type="component" value="Unassembled WGS sequence"/>
</dbReference>
<evidence type="ECO:0000313" key="4">
    <source>
        <dbReference type="Proteomes" id="UP000036168"/>
    </source>
</evidence>
<dbReference type="EMBL" id="LECW02000012">
    <property type="protein sequence ID" value="KRT94407.1"/>
    <property type="molecule type" value="Genomic_DNA"/>
</dbReference>
<keyword evidence="5" id="KW-1185">Reference proteome</keyword>
<keyword evidence="1" id="KW-0812">Transmembrane</keyword>
<keyword evidence="1" id="KW-0472">Membrane</keyword>
<dbReference type="STRING" id="1664069.BGLY_3966"/>
<accession>A0A0J6EVX2</accession>
<feature type="transmembrane region" description="Helical" evidence="1">
    <location>
        <begin position="75"/>
        <end position="94"/>
    </location>
</feature>
<proteinExistence type="predicted"/>
<reference evidence="3 5" key="3">
    <citation type="submission" date="2023-03" db="EMBL/GenBank/DDBJ databases">
        <title>Agriculturally important microbes genome sequencing.</title>
        <authorList>
            <person name="Dunlap C."/>
        </authorList>
    </citation>
    <scope>NUCLEOTIDE SEQUENCE [LARGE SCALE GENOMIC DNA]</scope>
    <source>
        <strain evidence="3 5">CBP-3203</strain>
    </source>
</reference>
<dbReference type="PATRIC" id="fig|1664069.3.peg.1338"/>
<dbReference type="OrthoDB" id="2865813at2"/>
<dbReference type="RefSeq" id="WP_048353309.1">
    <property type="nucleotide sequence ID" value="NZ_CP023481.1"/>
</dbReference>
<keyword evidence="1" id="KW-1133">Transmembrane helix</keyword>
<name>A0A0J6E2X7_9BACI</name>
<dbReference type="Proteomes" id="UP000036168">
    <property type="component" value="Unassembled WGS sequence"/>
</dbReference>
<gene>
    <name evidence="2" type="ORF">AB447_203720</name>
    <name evidence="3" type="ORF">P8828_14035</name>
</gene>
<evidence type="ECO:0000313" key="2">
    <source>
        <dbReference type="EMBL" id="KRT94407.1"/>
    </source>
</evidence>
<dbReference type="Pfam" id="PF14184">
    <property type="entry name" value="YrvL"/>
    <property type="match status" value="1"/>
</dbReference>
<dbReference type="AlphaFoldDB" id="A0A0J6E2X7"/>
<evidence type="ECO:0000256" key="1">
    <source>
        <dbReference type="SAM" id="Phobius"/>
    </source>
</evidence>
<dbReference type="EMBL" id="JARRTL010000011">
    <property type="protein sequence ID" value="MEC0485941.1"/>
    <property type="molecule type" value="Genomic_DNA"/>
</dbReference>
<dbReference type="InterPro" id="IPR025912">
    <property type="entry name" value="YrvL"/>
</dbReference>
<feature type="transmembrane region" description="Helical" evidence="1">
    <location>
        <begin position="32"/>
        <end position="54"/>
    </location>
</feature>
<feature type="transmembrane region" description="Helical" evidence="1">
    <location>
        <begin position="100"/>
        <end position="118"/>
    </location>
</feature>
<organism evidence="2 4">
    <name type="scientific">Bacillus glycinifermentans</name>
    <dbReference type="NCBI Taxonomy" id="1664069"/>
    <lineage>
        <taxon>Bacteria</taxon>
        <taxon>Bacillati</taxon>
        <taxon>Bacillota</taxon>
        <taxon>Bacilli</taxon>
        <taxon>Bacillales</taxon>
        <taxon>Bacillaceae</taxon>
        <taxon>Bacillus</taxon>
    </lineage>
</organism>
<reference evidence="2" key="2">
    <citation type="submission" date="2015-10" db="EMBL/GenBank/DDBJ databases">
        <authorList>
            <person name="Gilbert D.G."/>
        </authorList>
    </citation>
    <scope>NUCLEOTIDE SEQUENCE</scope>
    <source>
        <strain evidence="2">GO-13</strain>
    </source>
</reference>
<reference evidence="2 4" key="1">
    <citation type="journal article" date="2015" name="Int. J. Syst. Evol. Microbiol.">
        <title>Bacillus glycinifermentans sp. nov., isolated from fermented soybean paste.</title>
        <authorList>
            <person name="Kim S.J."/>
            <person name="Dunlap C.A."/>
            <person name="Kwon S.W."/>
            <person name="Rooney A.P."/>
        </authorList>
    </citation>
    <scope>NUCLEOTIDE SEQUENCE [LARGE SCALE GENOMIC DNA]</scope>
    <source>
        <strain evidence="2 4">GO-13</strain>
    </source>
</reference>
<accession>A0A0J6E2X7</accession>
<comment type="caution">
    <text evidence="2">The sequence shown here is derived from an EMBL/GenBank/DDBJ whole genome shotgun (WGS) entry which is preliminary data.</text>
</comment>
<sequence>MFKKIAVCCISAACIFAGHFLGISVLCQLLGAFFQSFGSLLIFTFAYIALTLVIEPAEKIMILAIRRLRLRQWTTVLASDITAVLFLWTAVFTADEFLDDIFLSTSAEIVIAVSFFTVDKMLYPRLVYKP</sequence>
<evidence type="ECO:0000313" key="3">
    <source>
        <dbReference type="EMBL" id="MEC0485941.1"/>
    </source>
</evidence>
<protein>
    <submittedName>
        <fullName evidence="2">Peptidase</fullName>
    </submittedName>
    <submittedName>
        <fullName evidence="3">YrvL family regulatory protein</fullName>
    </submittedName>
</protein>
<evidence type="ECO:0000313" key="5">
    <source>
        <dbReference type="Proteomes" id="UP001341297"/>
    </source>
</evidence>